<dbReference type="InterPro" id="IPR040840">
    <property type="entry name" value="TcA_TcB_BD"/>
</dbReference>
<feature type="non-terminal residue" evidence="2">
    <location>
        <position position="1"/>
    </location>
</feature>
<proteinExistence type="predicted"/>
<evidence type="ECO:0000313" key="3">
    <source>
        <dbReference type="Proteomes" id="UP000306393"/>
    </source>
</evidence>
<dbReference type="AlphaFoldDB" id="A0A4U3ENB2"/>
<protein>
    <submittedName>
        <fullName evidence="2">Insecticidal toxin complex protein A</fullName>
    </submittedName>
</protein>
<organism evidence="2 3">
    <name type="scientific">Erwinia persicina</name>
    <dbReference type="NCBI Taxonomy" id="55211"/>
    <lineage>
        <taxon>Bacteria</taxon>
        <taxon>Pseudomonadati</taxon>
        <taxon>Pseudomonadota</taxon>
        <taxon>Gammaproteobacteria</taxon>
        <taxon>Enterobacterales</taxon>
        <taxon>Erwiniaceae</taxon>
        <taxon>Erwinia</taxon>
    </lineage>
</organism>
<evidence type="ECO:0000313" key="2">
    <source>
        <dbReference type="EMBL" id="TKJ81811.1"/>
    </source>
</evidence>
<reference evidence="2 3" key="1">
    <citation type="journal article" date="2019" name="Sci. Rep.">
        <title>Differences in resource use lead to coexistence of seed-transmitted microbial populations.</title>
        <authorList>
            <person name="Torres-Cortes G."/>
            <person name="Garcia B.J."/>
            <person name="Compant S."/>
            <person name="Rezki S."/>
            <person name="Jones P."/>
            <person name="Preveaux A."/>
            <person name="Briand M."/>
            <person name="Roulet A."/>
            <person name="Bouchez O."/>
            <person name="Jacobson D."/>
            <person name="Barret M."/>
        </authorList>
    </citation>
    <scope>NUCLEOTIDE SEQUENCE [LARGE SCALE GENOMIC DNA]</scope>
    <source>
        <strain evidence="2 3">CFBP13511</strain>
    </source>
</reference>
<gene>
    <name evidence="2" type="ORF">EpCFBP13511_24125</name>
</gene>
<sequence>TFLQNKFTSKALYNWLRGKLAAIYYQFYDLAVSRCLMAQEAYGWALGTESASFIRPGAWQGTYAGLMAGETLMLNLAQMEQAYLQKDQREKEVTRTVCLSEVYAALSSGDFVLADEVVALVTAGRGSAGTDDNGLTVANKQLQATLKLFDLNIGDDYPASLGSTRRIKQISVTLPALAGPYQDVRAVLSYGGSVVVPRGCEALAVSHGMNDSGQFQLDFNDGRWLPFEGIPVADFGTLTLSFPDADDRQKELLLSLTDIILHIRYTIVS</sequence>
<evidence type="ECO:0000259" key="1">
    <source>
        <dbReference type="Pfam" id="PF18276"/>
    </source>
</evidence>
<feature type="domain" description="Tc toxin complex TcA C-terminal TcB-binding" evidence="1">
    <location>
        <begin position="1"/>
        <end position="102"/>
    </location>
</feature>
<accession>A0A4U3ENB2</accession>
<name>A0A4U3ENB2_9GAMM</name>
<feature type="domain" description="Tc toxin complex TcA C-terminal TcB-binding" evidence="1">
    <location>
        <begin position="199"/>
        <end position="266"/>
    </location>
</feature>
<comment type="caution">
    <text evidence="2">The sequence shown here is derived from an EMBL/GenBank/DDBJ whole genome shotgun (WGS) entry which is preliminary data.</text>
</comment>
<dbReference type="EMBL" id="QGAC01000061">
    <property type="protein sequence ID" value="TKJ81811.1"/>
    <property type="molecule type" value="Genomic_DNA"/>
</dbReference>
<dbReference type="Proteomes" id="UP000306393">
    <property type="component" value="Unassembled WGS sequence"/>
</dbReference>
<dbReference type="Pfam" id="PF18276">
    <property type="entry name" value="TcA_TcB_BD"/>
    <property type="match status" value="2"/>
</dbReference>